<feature type="transmembrane region" description="Helical" evidence="3">
    <location>
        <begin position="375"/>
        <end position="393"/>
    </location>
</feature>
<feature type="transmembrane region" description="Helical" evidence="3">
    <location>
        <begin position="52"/>
        <end position="69"/>
    </location>
</feature>
<dbReference type="PANTHER" id="PTHR12203:SF35">
    <property type="entry name" value="PROTEIN O-GLUCOSYLTRANSFERASE 1"/>
    <property type="match status" value="1"/>
</dbReference>
<feature type="transmembrane region" description="Helical" evidence="3">
    <location>
        <begin position="282"/>
        <end position="301"/>
    </location>
</feature>
<feature type="transmembrane region" description="Helical" evidence="3">
    <location>
        <begin position="414"/>
        <end position="434"/>
    </location>
</feature>
<dbReference type="EMBL" id="MU004181">
    <property type="protein sequence ID" value="KAF2503390.1"/>
    <property type="molecule type" value="Genomic_DNA"/>
</dbReference>
<dbReference type="PANTHER" id="PTHR12203">
    <property type="entry name" value="KDEL LYS-ASP-GLU-LEU CONTAINING - RELATED"/>
    <property type="match status" value="1"/>
</dbReference>
<evidence type="ECO:0000313" key="5">
    <source>
        <dbReference type="EMBL" id="KAF2503390.1"/>
    </source>
</evidence>
<keyword evidence="3" id="KW-0472">Membrane</keyword>
<dbReference type="Pfam" id="PF05686">
    <property type="entry name" value="Glyco_transf_90"/>
    <property type="match status" value="1"/>
</dbReference>
<evidence type="ECO:0000256" key="2">
    <source>
        <dbReference type="ARBA" id="ARBA00022679"/>
    </source>
</evidence>
<dbReference type="InterPro" id="IPR051091">
    <property type="entry name" value="O-Glucosyltr/Glycosyltrsf_90"/>
</dbReference>
<gene>
    <name evidence="5" type="ORF">BU16DRAFT_39269</name>
</gene>
<feature type="transmembrane region" description="Helical" evidence="3">
    <location>
        <begin position="200"/>
        <end position="221"/>
    </location>
</feature>
<protein>
    <recommendedName>
        <fullName evidence="4">Glycosyl transferase CAP10 domain-containing protein</fullName>
    </recommendedName>
</protein>
<keyword evidence="2" id="KW-0808">Transferase</keyword>
<evidence type="ECO:0000256" key="3">
    <source>
        <dbReference type="SAM" id="Phobius"/>
    </source>
</evidence>
<keyword evidence="3" id="KW-0812">Transmembrane</keyword>
<dbReference type="Proteomes" id="UP000799750">
    <property type="component" value="Unassembled WGS sequence"/>
</dbReference>
<keyword evidence="3" id="KW-1133">Transmembrane helix</keyword>
<dbReference type="InterPro" id="IPR006598">
    <property type="entry name" value="CAP10"/>
</dbReference>
<reference evidence="5" key="1">
    <citation type="journal article" date="2020" name="Stud. Mycol.">
        <title>101 Dothideomycetes genomes: a test case for predicting lifestyles and emergence of pathogens.</title>
        <authorList>
            <person name="Haridas S."/>
            <person name="Albert R."/>
            <person name="Binder M."/>
            <person name="Bloem J."/>
            <person name="Labutti K."/>
            <person name="Salamov A."/>
            <person name="Andreopoulos B."/>
            <person name="Baker S."/>
            <person name="Barry K."/>
            <person name="Bills G."/>
            <person name="Bluhm B."/>
            <person name="Cannon C."/>
            <person name="Castanera R."/>
            <person name="Culley D."/>
            <person name="Daum C."/>
            <person name="Ezra D."/>
            <person name="Gonzalez J."/>
            <person name="Henrissat B."/>
            <person name="Kuo A."/>
            <person name="Liang C."/>
            <person name="Lipzen A."/>
            <person name="Lutzoni F."/>
            <person name="Magnuson J."/>
            <person name="Mondo S."/>
            <person name="Nolan M."/>
            <person name="Ohm R."/>
            <person name="Pangilinan J."/>
            <person name="Park H.-J."/>
            <person name="Ramirez L."/>
            <person name="Alfaro M."/>
            <person name="Sun H."/>
            <person name="Tritt A."/>
            <person name="Yoshinaga Y."/>
            <person name="Zwiers L.-H."/>
            <person name="Turgeon B."/>
            <person name="Goodwin S."/>
            <person name="Spatafora J."/>
            <person name="Crous P."/>
            <person name="Grigoriev I."/>
        </authorList>
    </citation>
    <scope>NUCLEOTIDE SEQUENCE</scope>
    <source>
        <strain evidence="5">CBS 269.34</strain>
    </source>
</reference>
<feature type="transmembrane region" description="Helical" evidence="3">
    <location>
        <begin position="341"/>
        <end position="363"/>
    </location>
</feature>
<keyword evidence="6" id="KW-1185">Reference proteome</keyword>
<comment type="similarity">
    <text evidence="1">Belongs to the glycosyltransferase 90 family.</text>
</comment>
<dbReference type="OrthoDB" id="541052at2759"/>
<feature type="transmembrane region" description="Helical" evidence="3">
    <location>
        <begin position="241"/>
        <end position="261"/>
    </location>
</feature>
<evidence type="ECO:0000256" key="1">
    <source>
        <dbReference type="ARBA" id="ARBA00010118"/>
    </source>
</evidence>
<feature type="transmembrane region" description="Helical" evidence="3">
    <location>
        <begin position="313"/>
        <end position="334"/>
    </location>
</feature>
<name>A0A6A6RHX4_9PEZI</name>
<evidence type="ECO:0000313" key="6">
    <source>
        <dbReference type="Proteomes" id="UP000799750"/>
    </source>
</evidence>
<proteinExistence type="inferred from homology"/>
<dbReference type="GO" id="GO:0016740">
    <property type="term" value="F:transferase activity"/>
    <property type="evidence" value="ECO:0007669"/>
    <property type="project" value="UniProtKB-KW"/>
</dbReference>
<evidence type="ECO:0000259" key="4">
    <source>
        <dbReference type="SMART" id="SM00672"/>
    </source>
</evidence>
<dbReference type="SMART" id="SM00672">
    <property type="entry name" value="CAP10"/>
    <property type="match status" value="1"/>
</dbReference>
<organism evidence="5 6">
    <name type="scientific">Lophium mytilinum</name>
    <dbReference type="NCBI Taxonomy" id="390894"/>
    <lineage>
        <taxon>Eukaryota</taxon>
        <taxon>Fungi</taxon>
        <taxon>Dikarya</taxon>
        <taxon>Ascomycota</taxon>
        <taxon>Pezizomycotina</taxon>
        <taxon>Dothideomycetes</taxon>
        <taxon>Pleosporomycetidae</taxon>
        <taxon>Mytilinidiales</taxon>
        <taxon>Mytilinidiaceae</taxon>
        <taxon>Lophium</taxon>
    </lineage>
</organism>
<dbReference type="AlphaFoldDB" id="A0A6A6RHX4"/>
<feature type="domain" description="Glycosyl transferase CAP10" evidence="4">
    <location>
        <begin position="697"/>
        <end position="991"/>
    </location>
</feature>
<sequence length="999" mass="111680">MDAQKLLSSMCVSCPTHHEPVHRELTSSSGLVAGLVILPSLVRTSFAIDRPIHSSIVVLAVCGACIIGLDRTRALKDTKSHRHRYGPIPLEDANDRLTSGNGSIHGEEGVGKQSPLSSLRRLRLVFLILVGALCTRVEVLHQVVRGVQCTRGSYYPFLPFLLAVYDFAIVRRHRQGQKPDEEQDATSFQAIFARLSRHRYMLVFSTLLLGLCSSLELSATAPLSSTYVCASTLPAFSLVPVYQLLGLFLDALILILVFHILDLSSDSQQSNVNAHRIIGWALLLPAVIWTAVGAVICFANPDDRRWILYPERIYLWGLFNLTLAICVTVLFALSVASRSRLVSFSFLVIFTLTGLAALTSDWGQHVQVLGFSDKLKFVFVTTVFVAGILYAVVEMSAENRSRSSTRNTSGVPGWFLYSIAGLLIFRVLFGKPYLGQPSSHPIDILIGRAHSQHDLWKKQASSSKSLSDAVAVYRQRYHRNPPPHFDIWYDYATSRSSIVIDDYDNIHNDLLPYWSLSPAEIRQRTWEIIANPWSDAGGVHVRAGSLEISANMPGTHRWMVDGVTHIMENFVEWLPDMDLAFNLNDEARVTVPFEVLEPLKEASSRTALSEKLGVAGFSQERSPGWALIPEQPITDSRFQQRSFQRTFHEFGAVGCPPSSRARKERLWNVKDLCTTCAAPHSLGHFLSNWTLSASVCHQPDLADLHGVNLSPAAYKGSHELMPMFSQSKPAGYNDILYPSAWNYMDKVKYAPSPEFPDPPFSEKENTLFWRGATSEGVSPGSGAWKGMTRQRLVHLTNNVTTPQLILLPQPRTNKPSYTLLTPTNVAALLNSSVHLVDGIARCGGRDCPDQVKEFGGGAPRSDFQHHWHYRYLVDADGAGFSGRFLPFLQSGSVPFKTALFREWYEGRLTAWRHFVPLDLRLHGLWSTLAYFAGVDGGIIEGRVGKWEAKAKEAEDIAENGRKWANTVLRKEDMEIYFFRLLLEWGRLTDDRRDELGFSV</sequence>
<accession>A0A6A6RHX4</accession>